<organism evidence="1 2">
    <name type="scientific">Gossypium mustelinum</name>
    <name type="common">Cotton</name>
    <name type="synonym">Gossypium caicoense</name>
    <dbReference type="NCBI Taxonomy" id="34275"/>
    <lineage>
        <taxon>Eukaryota</taxon>
        <taxon>Viridiplantae</taxon>
        <taxon>Streptophyta</taxon>
        <taxon>Embryophyta</taxon>
        <taxon>Tracheophyta</taxon>
        <taxon>Spermatophyta</taxon>
        <taxon>Magnoliopsida</taxon>
        <taxon>eudicotyledons</taxon>
        <taxon>Gunneridae</taxon>
        <taxon>Pentapetalae</taxon>
        <taxon>rosids</taxon>
        <taxon>malvids</taxon>
        <taxon>Malvales</taxon>
        <taxon>Malvaceae</taxon>
        <taxon>Malvoideae</taxon>
        <taxon>Gossypium</taxon>
    </lineage>
</organism>
<name>A0A5D2XJ29_GOSMU</name>
<accession>A0A5D2XJ29</accession>
<dbReference type="Proteomes" id="UP000323597">
    <property type="component" value="Chromosome A10"/>
</dbReference>
<evidence type="ECO:0000313" key="1">
    <source>
        <dbReference type="EMBL" id="TYJ13978.1"/>
    </source>
</evidence>
<protein>
    <submittedName>
        <fullName evidence="1">Uncharacterized protein</fullName>
    </submittedName>
</protein>
<gene>
    <name evidence="1" type="ORF">E1A91_A10G086900v1</name>
</gene>
<proteinExistence type="predicted"/>
<reference evidence="1 2" key="1">
    <citation type="submission" date="2019-07" db="EMBL/GenBank/DDBJ databases">
        <title>WGS assembly of Gossypium mustelinum.</title>
        <authorList>
            <person name="Chen Z.J."/>
            <person name="Sreedasyam A."/>
            <person name="Ando A."/>
            <person name="Song Q."/>
            <person name="De L."/>
            <person name="Hulse-Kemp A."/>
            <person name="Ding M."/>
            <person name="Ye W."/>
            <person name="Kirkbride R."/>
            <person name="Jenkins J."/>
            <person name="Plott C."/>
            <person name="Lovell J."/>
            <person name="Lin Y.-M."/>
            <person name="Vaughn R."/>
            <person name="Liu B."/>
            <person name="Li W."/>
            <person name="Simpson S."/>
            <person name="Scheffler B."/>
            <person name="Saski C."/>
            <person name="Grover C."/>
            <person name="Hu G."/>
            <person name="Conover J."/>
            <person name="Carlson J."/>
            <person name="Shu S."/>
            <person name="Boston L."/>
            <person name="Williams M."/>
            <person name="Peterson D."/>
            <person name="Mcgee K."/>
            <person name="Jones D."/>
            <person name="Wendel J."/>
            <person name="Stelly D."/>
            <person name="Grimwood J."/>
            <person name="Schmutz J."/>
        </authorList>
    </citation>
    <scope>NUCLEOTIDE SEQUENCE [LARGE SCALE GENOMIC DNA]</scope>
    <source>
        <strain evidence="1">1408120.09</strain>
    </source>
</reference>
<keyword evidence="2" id="KW-1185">Reference proteome</keyword>
<dbReference type="AlphaFoldDB" id="A0A5D2XJ29"/>
<dbReference type="EMBL" id="CM017645">
    <property type="protein sequence ID" value="TYJ13978.1"/>
    <property type="molecule type" value="Genomic_DNA"/>
</dbReference>
<evidence type="ECO:0000313" key="2">
    <source>
        <dbReference type="Proteomes" id="UP000323597"/>
    </source>
</evidence>
<sequence length="38" mass="4290">MGALNLDEVKVSSGTPLLNHHYLVWGDFTYFPLVLLQT</sequence>